<evidence type="ECO:0000256" key="8">
    <source>
        <dbReference type="ARBA" id="ARBA00029447"/>
    </source>
</evidence>
<dbReference type="Gene3D" id="3.30.450.20">
    <property type="entry name" value="PAS domain"/>
    <property type="match status" value="2"/>
</dbReference>
<feature type="domain" description="HAMP" evidence="12">
    <location>
        <begin position="308"/>
        <end position="360"/>
    </location>
</feature>
<evidence type="ECO:0000313" key="13">
    <source>
        <dbReference type="EMBL" id="SHK39702.1"/>
    </source>
</evidence>
<evidence type="ECO:0000256" key="2">
    <source>
        <dbReference type="ARBA" id="ARBA00022475"/>
    </source>
</evidence>
<dbReference type="InterPro" id="IPR004089">
    <property type="entry name" value="MCPsignal_dom"/>
</dbReference>
<dbReference type="InterPro" id="IPR029151">
    <property type="entry name" value="Sensor-like_sf"/>
</dbReference>
<evidence type="ECO:0000256" key="6">
    <source>
        <dbReference type="ARBA" id="ARBA00023136"/>
    </source>
</evidence>
<organism evidence="13 14">
    <name type="scientific">Tepidibacter formicigenes DSM 15518</name>
    <dbReference type="NCBI Taxonomy" id="1123349"/>
    <lineage>
        <taxon>Bacteria</taxon>
        <taxon>Bacillati</taxon>
        <taxon>Bacillota</taxon>
        <taxon>Clostridia</taxon>
        <taxon>Peptostreptococcales</taxon>
        <taxon>Peptostreptococcaceae</taxon>
        <taxon>Tepidibacter</taxon>
    </lineage>
</organism>
<evidence type="ECO:0000256" key="1">
    <source>
        <dbReference type="ARBA" id="ARBA00004651"/>
    </source>
</evidence>
<evidence type="ECO:0000256" key="5">
    <source>
        <dbReference type="ARBA" id="ARBA00022989"/>
    </source>
</evidence>
<dbReference type="GO" id="GO:0005886">
    <property type="term" value="C:plasma membrane"/>
    <property type="evidence" value="ECO:0007669"/>
    <property type="project" value="UniProtKB-SubCell"/>
</dbReference>
<dbReference type="SMART" id="SM00304">
    <property type="entry name" value="HAMP"/>
    <property type="match status" value="1"/>
</dbReference>
<dbReference type="SMART" id="SM00283">
    <property type="entry name" value="MA"/>
    <property type="match status" value="1"/>
</dbReference>
<dbReference type="OrthoDB" id="1743914at2"/>
<dbReference type="Gene3D" id="1.10.8.500">
    <property type="entry name" value="HAMP domain in histidine kinase"/>
    <property type="match status" value="1"/>
</dbReference>
<dbReference type="GO" id="GO:0007165">
    <property type="term" value="P:signal transduction"/>
    <property type="evidence" value="ECO:0007669"/>
    <property type="project" value="UniProtKB-KW"/>
</dbReference>
<evidence type="ECO:0000256" key="7">
    <source>
        <dbReference type="ARBA" id="ARBA00023224"/>
    </source>
</evidence>
<evidence type="ECO:0000256" key="10">
    <source>
        <dbReference type="SAM" id="Phobius"/>
    </source>
</evidence>
<evidence type="ECO:0000259" key="12">
    <source>
        <dbReference type="PROSITE" id="PS50885"/>
    </source>
</evidence>
<evidence type="ECO:0000256" key="9">
    <source>
        <dbReference type="PROSITE-ProRule" id="PRU00284"/>
    </source>
</evidence>
<dbReference type="CDD" id="cd11386">
    <property type="entry name" value="MCP_signal"/>
    <property type="match status" value="1"/>
</dbReference>
<dbReference type="AlphaFoldDB" id="A0A1M6S4H7"/>
<proteinExistence type="inferred from homology"/>
<comment type="similarity">
    <text evidence="8">Belongs to the methyl-accepting chemotaxis (MCP) protein family.</text>
</comment>
<dbReference type="CDD" id="cd12913">
    <property type="entry name" value="PDC1_MCP_like"/>
    <property type="match status" value="1"/>
</dbReference>
<dbReference type="CDD" id="cd12912">
    <property type="entry name" value="PDC2_MCP_like"/>
    <property type="match status" value="1"/>
</dbReference>
<keyword evidence="2" id="KW-1003">Cell membrane</keyword>
<feature type="transmembrane region" description="Helical" evidence="10">
    <location>
        <begin position="9"/>
        <end position="30"/>
    </location>
</feature>
<dbReference type="SUPFAM" id="SSF103190">
    <property type="entry name" value="Sensory domain-like"/>
    <property type="match status" value="1"/>
</dbReference>
<keyword evidence="6 10" id="KW-0472">Membrane</keyword>
<dbReference type="InterPro" id="IPR033479">
    <property type="entry name" value="dCache_1"/>
</dbReference>
<feature type="transmembrane region" description="Helical" evidence="10">
    <location>
        <begin position="284"/>
        <end position="307"/>
    </location>
</feature>
<dbReference type="GO" id="GO:0006935">
    <property type="term" value="P:chemotaxis"/>
    <property type="evidence" value="ECO:0007669"/>
    <property type="project" value="UniProtKB-KW"/>
</dbReference>
<evidence type="ECO:0000256" key="3">
    <source>
        <dbReference type="ARBA" id="ARBA00022500"/>
    </source>
</evidence>
<dbReference type="Pfam" id="PF00672">
    <property type="entry name" value="HAMP"/>
    <property type="match status" value="1"/>
</dbReference>
<dbReference type="CDD" id="cd06225">
    <property type="entry name" value="HAMP"/>
    <property type="match status" value="1"/>
</dbReference>
<evidence type="ECO:0000259" key="11">
    <source>
        <dbReference type="PROSITE" id="PS50111"/>
    </source>
</evidence>
<accession>A0A1M6S4H7</accession>
<dbReference type="PANTHER" id="PTHR32089:SF112">
    <property type="entry name" value="LYSOZYME-LIKE PROTEIN-RELATED"/>
    <property type="match status" value="1"/>
</dbReference>
<dbReference type="SUPFAM" id="SSF58104">
    <property type="entry name" value="Methyl-accepting chemotaxis protein (MCP) signaling domain"/>
    <property type="match status" value="1"/>
</dbReference>
<reference evidence="14" key="1">
    <citation type="submission" date="2016-11" db="EMBL/GenBank/DDBJ databases">
        <authorList>
            <person name="Varghese N."/>
            <person name="Submissions S."/>
        </authorList>
    </citation>
    <scope>NUCLEOTIDE SEQUENCE [LARGE SCALE GENOMIC DNA]</scope>
    <source>
        <strain evidence="14">DSM 15518</strain>
    </source>
</reference>
<dbReference type="Pfam" id="PF02743">
    <property type="entry name" value="dCache_1"/>
    <property type="match status" value="1"/>
</dbReference>
<dbReference type="STRING" id="1123349.SAMN02744037_02252"/>
<keyword evidence="5 10" id="KW-1133">Transmembrane helix</keyword>
<feature type="domain" description="Methyl-accepting transducer" evidence="11">
    <location>
        <begin position="379"/>
        <end position="636"/>
    </location>
</feature>
<keyword evidence="14" id="KW-1185">Reference proteome</keyword>
<dbReference type="RefSeq" id="WP_072890052.1">
    <property type="nucleotide sequence ID" value="NZ_FRAE01000066.1"/>
</dbReference>
<dbReference type="PROSITE" id="PS50885">
    <property type="entry name" value="HAMP"/>
    <property type="match status" value="1"/>
</dbReference>
<keyword evidence="7 9" id="KW-0807">Transducer</keyword>
<dbReference type="InterPro" id="IPR003660">
    <property type="entry name" value="HAMP_dom"/>
</dbReference>
<gene>
    <name evidence="13" type="ORF">SAMN02744037_02252</name>
</gene>
<keyword evidence="4 10" id="KW-0812">Transmembrane</keyword>
<dbReference type="Proteomes" id="UP000242497">
    <property type="component" value="Unassembled WGS sequence"/>
</dbReference>
<dbReference type="Pfam" id="PF00015">
    <property type="entry name" value="MCPsignal"/>
    <property type="match status" value="1"/>
</dbReference>
<evidence type="ECO:0000256" key="4">
    <source>
        <dbReference type="ARBA" id="ARBA00022692"/>
    </source>
</evidence>
<name>A0A1M6S4H7_9FIRM</name>
<dbReference type="Gene3D" id="1.10.287.950">
    <property type="entry name" value="Methyl-accepting chemotaxis protein"/>
    <property type="match status" value="1"/>
</dbReference>
<comment type="subcellular location">
    <subcellularLocation>
        <location evidence="1">Cell membrane</location>
        <topology evidence="1">Multi-pass membrane protein</topology>
    </subcellularLocation>
</comment>
<sequence>MRVSIRTKIIILILALIVIPLSTLGTISYIKSRNVLQKQFKNSMEALNNNIKESVENYFYAYKSSLEMIRKNVNLEEIINHPEYEPLLMKLFKDYTESYSDVSVIYIGTIDGNFRIYPNADLPEGYDPRERPWYKKAVENNGIIFTDVYVDALTGSMMVSCAAPVYENGDKLVGVVGIDIPLDALSNKINSIKIGEKGYPYLLDSNGNFITHKNSELIGKEINVPQIKEVVSSSSNQGIVDYKWKEEDGSLSDKFSAYKKIPDLGWTVLSALYVDEIKENTQGILTTAVLIGIVILIISSIVGIVFANKMTKGLKLIVDSMNRVKDGDFTVKLNVKSRDEIGLVADNFNIMVENVKKLLVDAKNVSEEVANSATNLAATSQETSASSEEVARTVEEIARGANEQAEDAENGAKLTSNLDDKFNKLANNTDTMFKNANEVMEINTLGVNVVEELKEKTDLNNESINKIESAVKQLSEKSSYIEDILDTIRSIAEQTNLLALNASIEAARAGEAGRGFAVVAEEIRKLAEGSSSATNEIREIVDAIQEESKNTVSIMNEVRNVSIDQTKSVRDVNDAFVKISKSIDTITNEIDEVNKFVNDIIKDKDLIVESIGNIAAVSEETAAASEEVTASVEQQAMAIEEVAKSAEKLNELSLKLNEQIDRFKV</sequence>
<keyword evidence="3" id="KW-0145">Chemotaxis</keyword>
<dbReference type="PANTHER" id="PTHR32089">
    <property type="entry name" value="METHYL-ACCEPTING CHEMOTAXIS PROTEIN MCPB"/>
    <property type="match status" value="1"/>
</dbReference>
<protein>
    <submittedName>
        <fullName evidence="13">Methyl-accepting chemotaxis sensory transducer with Cache sensor</fullName>
    </submittedName>
</protein>
<dbReference type="PROSITE" id="PS50111">
    <property type="entry name" value="CHEMOTAXIS_TRANSDUC_2"/>
    <property type="match status" value="1"/>
</dbReference>
<evidence type="ECO:0000313" key="14">
    <source>
        <dbReference type="Proteomes" id="UP000242497"/>
    </source>
</evidence>
<dbReference type="EMBL" id="FRAE01000066">
    <property type="protein sequence ID" value="SHK39702.1"/>
    <property type="molecule type" value="Genomic_DNA"/>
</dbReference>